<dbReference type="EMBL" id="JAGYPE020000001">
    <property type="protein sequence ID" value="MCH6264100.1"/>
    <property type="molecule type" value="Genomic_DNA"/>
</dbReference>
<keyword evidence="10" id="KW-1185">Reference proteome</keyword>
<accession>A0A942SV97</accession>
<feature type="transmembrane region" description="Helical" evidence="7">
    <location>
        <begin position="71"/>
        <end position="90"/>
    </location>
</feature>
<feature type="transmembrane region" description="Helical" evidence="7">
    <location>
        <begin position="125"/>
        <end position="151"/>
    </location>
</feature>
<feature type="transmembrane region" description="Helical" evidence="7">
    <location>
        <begin position="13"/>
        <end position="34"/>
    </location>
</feature>
<evidence type="ECO:0000256" key="1">
    <source>
        <dbReference type="ARBA" id="ARBA00004141"/>
    </source>
</evidence>
<dbReference type="InterPro" id="IPR006043">
    <property type="entry name" value="NCS2"/>
</dbReference>
<feature type="transmembrane region" description="Helical" evidence="7">
    <location>
        <begin position="372"/>
        <end position="391"/>
    </location>
</feature>
<feature type="transmembrane region" description="Helical" evidence="7">
    <location>
        <begin position="163"/>
        <end position="180"/>
    </location>
</feature>
<dbReference type="AlphaFoldDB" id="A0A942SV97"/>
<dbReference type="PANTHER" id="PTHR42810">
    <property type="entry name" value="PURINE PERMEASE C1399.01C-RELATED"/>
    <property type="match status" value="1"/>
</dbReference>
<protein>
    <submittedName>
        <fullName evidence="8">Purine/pyrimidine permease</fullName>
    </submittedName>
</protein>
<evidence type="ECO:0000256" key="7">
    <source>
        <dbReference type="SAM" id="Phobius"/>
    </source>
</evidence>
<sequence length="432" mass="46542">MSKSNNFFSTIQWFIYLLANSIALPIVIGNVFHLSDAAISDLMQRTFFIVGLSSFIQAKFGHRFPIADGPAGSWVSIFVIFAGVGAEQGLTMKETLQTLEAGLILAGMLLLLLGVSKWVRHLLFLFSPLVTGCFLFILAIQLSGVFIKGMVSLNPLTGQIDKLSFFAAILVFFLIIFLSTKGKGWLKSYAILIGILCGWGLLLIFGKSSQSISYSTSWVKLPEIFPWGYPHMTSGILITSILFTFLLISNTFAAISAATDTIPNQQTSLEVRLYKGTCAGGLSHILSAVLSTIAVVPLPATAGFVKITKQYRIFPFVSACGVLMAFSFFPGSVSLLASLPLSVASAALLATLIDMLAIGIRSLTKHPLNDRNIAIIGVSLLLGIGTMFLPADGLNGLPYAIQILGKNGLLVGTFMAILLEQIWKEKQPSTTI</sequence>
<feature type="transmembrane region" description="Helical" evidence="7">
    <location>
        <begin position="186"/>
        <end position="205"/>
    </location>
</feature>
<evidence type="ECO:0000256" key="6">
    <source>
        <dbReference type="ARBA" id="ARBA00023136"/>
    </source>
</evidence>
<evidence type="ECO:0000256" key="4">
    <source>
        <dbReference type="ARBA" id="ARBA00022692"/>
    </source>
</evidence>
<dbReference type="GO" id="GO:0005886">
    <property type="term" value="C:plasma membrane"/>
    <property type="evidence" value="ECO:0007669"/>
    <property type="project" value="TreeGrafter"/>
</dbReference>
<dbReference type="Proteomes" id="UP000677265">
    <property type="component" value="Unassembled WGS sequence"/>
</dbReference>
<dbReference type="PANTHER" id="PTHR42810:SF1">
    <property type="entry name" value="PURINE PERMEASE YWDJ-RELATED"/>
    <property type="match status" value="1"/>
</dbReference>
<name>A0A942SV97_9BACI</name>
<gene>
    <name evidence="9" type="ORF">KHB02_000985</name>
    <name evidence="8" type="ORF">KHB02_03795</name>
</gene>
<evidence type="ECO:0000313" key="9">
    <source>
        <dbReference type="EMBL" id="MCH6264100.1"/>
    </source>
</evidence>
<reference evidence="8" key="1">
    <citation type="submission" date="2021-05" db="EMBL/GenBank/DDBJ databases">
        <title>Novel Bacillus species.</title>
        <authorList>
            <person name="Liu G."/>
        </authorList>
    </citation>
    <scope>NUCLEOTIDE SEQUENCE</scope>
    <source>
        <strain evidence="8 10">FJAT-50051</strain>
    </source>
</reference>
<dbReference type="EMBL" id="JAGYPE010000001">
    <property type="protein sequence ID" value="MBS4180512.1"/>
    <property type="molecule type" value="Genomic_DNA"/>
</dbReference>
<evidence type="ECO:0000256" key="3">
    <source>
        <dbReference type="ARBA" id="ARBA00022448"/>
    </source>
</evidence>
<evidence type="ECO:0000313" key="10">
    <source>
        <dbReference type="Proteomes" id="UP000677265"/>
    </source>
</evidence>
<feature type="transmembrane region" description="Helical" evidence="7">
    <location>
        <begin position="102"/>
        <end position="119"/>
    </location>
</feature>
<evidence type="ECO:0000256" key="5">
    <source>
        <dbReference type="ARBA" id="ARBA00022989"/>
    </source>
</evidence>
<dbReference type="Pfam" id="PF00860">
    <property type="entry name" value="Xan_ur_permease"/>
    <property type="match status" value="1"/>
</dbReference>
<keyword evidence="3" id="KW-0813">Transport</keyword>
<dbReference type="RefSeq" id="WP_213141278.1">
    <property type="nucleotide sequence ID" value="NZ_JAGYPE020000001.1"/>
</dbReference>
<dbReference type="GO" id="GO:0042907">
    <property type="term" value="F:xanthine transmembrane transporter activity"/>
    <property type="evidence" value="ECO:0007669"/>
    <property type="project" value="TreeGrafter"/>
</dbReference>
<comment type="caution">
    <text evidence="8">The sequence shown here is derived from an EMBL/GenBank/DDBJ whole genome shotgun (WGS) entry which is preliminary data.</text>
</comment>
<feature type="transmembrane region" description="Helical" evidence="7">
    <location>
        <begin position="397"/>
        <end position="419"/>
    </location>
</feature>
<keyword evidence="6 7" id="KW-0472">Membrane</keyword>
<keyword evidence="4 7" id="KW-0812">Transmembrane</keyword>
<organism evidence="8">
    <name type="scientific">Neobacillus citreus</name>
    <dbReference type="NCBI Taxonomy" id="2833578"/>
    <lineage>
        <taxon>Bacteria</taxon>
        <taxon>Bacillati</taxon>
        <taxon>Bacillota</taxon>
        <taxon>Bacilli</taxon>
        <taxon>Bacillales</taxon>
        <taxon>Bacillaceae</taxon>
        <taxon>Neobacillus</taxon>
    </lineage>
</organism>
<feature type="transmembrane region" description="Helical" evidence="7">
    <location>
        <begin position="339"/>
        <end position="360"/>
    </location>
</feature>
<feature type="transmembrane region" description="Helical" evidence="7">
    <location>
        <begin position="313"/>
        <end position="333"/>
    </location>
</feature>
<proteinExistence type="inferred from homology"/>
<evidence type="ECO:0000256" key="2">
    <source>
        <dbReference type="ARBA" id="ARBA00008821"/>
    </source>
</evidence>
<evidence type="ECO:0000313" key="8">
    <source>
        <dbReference type="EMBL" id="MBS4180512.1"/>
    </source>
</evidence>
<keyword evidence="5 7" id="KW-1133">Transmembrane helix</keyword>
<feature type="transmembrane region" description="Helical" evidence="7">
    <location>
        <begin position="236"/>
        <end position="259"/>
    </location>
</feature>
<comment type="subcellular location">
    <subcellularLocation>
        <location evidence="1">Membrane</location>
        <topology evidence="1">Multi-pass membrane protein</topology>
    </subcellularLocation>
</comment>
<dbReference type="NCBIfam" id="NF037981">
    <property type="entry name" value="NCS2_1"/>
    <property type="match status" value="1"/>
</dbReference>
<comment type="similarity">
    <text evidence="2">Belongs to the nucleobase:cation symporter-2 (NCS2) (TC 2.A.40) family.</text>
</comment>